<reference evidence="1" key="1">
    <citation type="submission" date="2021-05" db="EMBL/GenBank/DDBJ databases">
        <authorList>
            <person name="Scholz U."/>
            <person name="Mascher M."/>
            <person name="Fiebig A."/>
        </authorList>
    </citation>
    <scope>NUCLEOTIDE SEQUENCE [LARGE SCALE GENOMIC DNA]</scope>
</reference>
<sequence>MGLRWPLRPALPRVGLFDAFVNQPISAHCRLRDLAATDLARQPRRQLIPATDLHIADADLAPAVAGLAGCALPDLAAIDLVAASPCPHPRNLIVINHMEGMEGMEGLEGLEDMENNEEYGMVVNKTFSSEEEGYKFYNAYAKLKGFGVRKEEVTRKPGTDIVFRRLYVCSKEGYRARKHFEKTKRKRTPRPLSRCGCGARMEIEMSMESGEWVVKDFVPQHNHTLAKGDQTAFIRSHRGLNDAQKADAIEYGIGGLRTHEIMEVVEKQHGGFGKVGYVSRDLYNFFARYKKERIEGHDAEFVLNYMAARKERDPEFFYKHNTDSEGRLQNLFWADAQSRMDYDAFGGVVIFDSTYRVNKYNLPFVPFIGVNHHRSTTVFGCGIVSDETVESYVWLLKAFLESGQQNHPRRMSLVDLIEHTDHCLWRIRKNETELDSAASQTVPFTELNGEPLEKSAARIYTPVMFKKVKYHIVQLPKWEVANVTRQDTSVVYSVALKERRDVMYNVNLIMAGPLLQSVNCVCLKMETEEIPCSHIFCVLKYLGLISIPSCCISRRWTMLAKPAFESERNANMHDWSERMDRYHELRNESNLYLFKASSSPEISQKIIDFLKNITAADDMGQEDNKTASFGPLPAHFSGSNQTCTKKVLDPNKIIPKGGPSKNNKRWKPHHET</sequence>
<name>A0ACD5ZG51_AVESA</name>
<proteinExistence type="predicted"/>
<dbReference type="EnsemblPlants" id="AVESA.00010b.r2.6DG1162260.1">
    <property type="protein sequence ID" value="AVESA.00010b.r2.6DG1162260.1.CDS"/>
    <property type="gene ID" value="AVESA.00010b.r2.6DG1162260"/>
</dbReference>
<protein>
    <submittedName>
        <fullName evidence="1">Uncharacterized protein</fullName>
    </submittedName>
</protein>
<organism evidence="1 2">
    <name type="scientific">Avena sativa</name>
    <name type="common">Oat</name>
    <dbReference type="NCBI Taxonomy" id="4498"/>
    <lineage>
        <taxon>Eukaryota</taxon>
        <taxon>Viridiplantae</taxon>
        <taxon>Streptophyta</taxon>
        <taxon>Embryophyta</taxon>
        <taxon>Tracheophyta</taxon>
        <taxon>Spermatophyta</taxon>
        <taxon>Magnoliopsida</taxon>
        <taxon>Liliopsida</taxon>
        <taxon>Poales</taxon>
        <taxon>Poaceae</taxon>
        <taxon>BOP clade</taxon>
        <taxon>Pooideae</taxon>
        <taxon>Poodae</taxon>
        <taxon>Poeae</taxon>
        <taxon>Poeae Chloroplast Group 1 (Aveneae type)</taxon>
        <taxon>Aveninae</taxon>
        <taxon>Avena</taxon>
    </lineage>
</organism>
<evidence type="ECO:0000313" key="2">
    <source>
        <dbReference type="Proteomes" id="UP001732700"/>
    </source>
</evidence>
<reference evidence="1" key="2">
    <citation type="submission" date="2025-09" db="UniProtKB">
        <authorList>
            <consortium name="EnsemblPlants"/>
        </authorList>
    </citation>
    <scope>IDENTIFICATION</scope>
</reference>
<dbReference type="Proteomes" id="UP001732700">
    <property type="component" value="Chromosome 6D"/>
</dbReference>
<evidence type="ECO:0000313" key="1">
    <source>
        <dbReference type="EnsemblPlants" id="AVESA.00010b.r2.6DG1162260.1.CDS"/>
    </source>
</evidence>
<keyword evidence="2" id="KW-1185">Reference proteome</keyword>
<accession>A0ACD5ZG51</accession>